<keyword evidence="1" id="KW-0732">Signal</keyword>
<dbReference type="Proteomes" id="UP000429523">
    <property type="component" value="Unassembled WGS sequence"/>
</dbReference>
<sequence length="274" mass="30123">MASSAQPSPFSTKQLLLTALVAFAAGSAQAVEAANATSTNNPNFGKVTSAKGQCVIGNPTTYVTREDVDWVWKNTMSKYVPQFNNLIFDQIVTNKDHLSYCVRWDNEQKLTKAKFDISVVGFAVRHKSVMDWSDDSLGTIYEGIMDDEGSPKCPDECYKHQDQAASADTSGCKGKPLDMSLWPSEKPGEGAIGTGGDWGQRVEVNDMLNTMGQEHMMVLLHEIGHGFGLPEMYVAENKPAGYPANVMDESFTLTDGDGWLLRSVLENIKSRYNF</sequence>
<dbReference type="Proteomes" id="UP000433483">
    <property type="component" value="Unassembled WGS sequence"/>
</dbReference>
<evidence type="ECO:0000313" key="3">
    <source>
        <dbReference type="EMBL" id="KAE9180256.1"/>
    </source>
</evidence>
<feature type="chain" id="PRO_5036166598" description="Peptidase M10 metallopeptidase domain-containing protein" evidence="1">
    <location>
        <begin position="31"/>
        <end position="274"/>
    </location>
</feature>
<feature type="signal peptide" evidence="1">
    <location>
        <begin position="1"/>
        <end position="30"/>
    </location>
</feature>
<evidence type="ECO:0000313" key="2">
    <source>
        <dbReference type="EMBL" id="KAE8948344.1"/>
    </source>
</evidence>
<protein>
    <recommendedName>
        <fullName evidence="6">Peptidase M10 metallopeptidase domain-containing protein</fullName>
    </recommendedName>
</protein>
<name>A0A6A3W7M0_9STRA</name>
<dbReference type="PANTHER" id="PTHR35606:SF4">
    <property type="entry name" value="CELLULOSE-BINDING FAMILY II PROTEIN"/>
    <property type="match status" value="1"/>
</dbReference>
<evidence type="ECO:0000313" key="5">
    <source>
        <dbReference type="Proteomes" id="UP000433483"/>
    </source>
</evidence>
<proteinExistence type="predicted"/>
<evidence type="ECO:0000313" key="4">
    <source>
        <dbReference type="Proteomes" id="UP000429523"/>
    </source>
</evidence>
<dbReference type="SUPFAM" id="SSF55486">
    <property type="entry name" value="Metalloproteases ('zincins'), catalytic domain"/>
    <property type="match status" value="1"/>
</dbReference>
<keyword evidence="5" id="KW-1185">Reference proteome</keyword>
<accession>A0A6A3W7M0</accession>
<gene>
    <name evidence="3" type="ORF">PF005_g23356</name>
    <name evidence="2" type="ORF">PF009_g2073</name>
</gene>
<reference evidence="4 5" key="1">
    <citation type="submission" date="2018-08" db="EMBL/GenBank/DDBJ databases">
        <title>Genomic investigation of the strawberry pathogen Phytophthora fragariae indicates pathogenicity is determined by transcriptional variation in three key races.</title>
        <authorList>
            <person name="Adams T.M."/>
            <person name="Armitage A.D."/>
            <person name="Sobczyk M.K."/>
            <person name="Bates H.J."/>
            <person name="Dunwell J.M."/>
            <person name="Nellist C.F."/>
            <person name="Harrison R.J."/>
        </authorList>
    </citation>
    <scope>NUCLEOTIDE SEQUENCE [LARGE SCALE GENOMIC DNA]</scope>
    <source>
        <strain evidence="3 5">NOV-27</strain>
        <strain evidence="2 4">NOV-9</strain>
    </source>
</reference>
<organism evidence="3 5">
    <name type="scientific">Phytophthora fragariae</name>
    <dbReference type="NCBI Taxonomy" id="53985"/>
    <lineage>
        <taxon>Eukaryota</taxon>
        <taxon>Sar</taxon>
        <taxon>Stramenopiles</taxon>
        <taxon>Oomycota</taxon>
        <taxon>Peronosporomycetes</taxon>
        <taxon>Peronosporales</taxon>
        <taxon>Peronosporaceae</taxon>
        <taxon>Phytophthora</taxon>
    </lineage>
</organism>
<dbReference type="AlphaFoldDB" id="A0A6A3W7M0"/>
<evidence type="ECO:0000256" key="1">
    <source>
        <dbReference type="SAM" id="SignalP"/>
    </source>
</evidence>
<comment type="caution">
    <text evidence="3">The sequence shown here is derived from an EMBL/GenBank/DDBJ whole genome shotgun (WGS) entry which is preliminary data.</text>
</comment>
<dbReference type="OrthoDB" id="94998at2759"/>
<dbReference type="PANTHER" id="PTHR35606">
    <property type="entry name" value="CELLULOSE-BINDING FAMILY II PROTEIN"/>
    <property type="match status" value="1"/>
</dbReference>
<evidence type="ECO:0008006" key="6">
    <source>
        <dbReference type="Google" id="ProtNLM"/>
    </source>
</evidence>
<dbReference type="EMBL" id="QXGF01000052">
    <property type="protein sequence ID" value="KAE8948344.1"/>
    <property type="molecule type" value="Genomic_DNA"/>
</dbReference>
<dbReference type="EMBL" id="QXGB01002214">
    <property type="protein sequence ID" value="KAE9180256.1"/>
    <property type="molecule type" value="Genomic_DNA"/>
</dbReference>